<dbReference type="Gene3D" id="3.60.10.10">
    <property type="entry name" value="Endonuclease/exonuclease/phosphatase"/>
    <property type="match status" value="1"/>
</dbReference>
<feature type="non-terminal residue" evidence="1">
    <location>
        <position position="1"/>
    </location>
</feature>
<proteinExistence type="predicted"/>
<sequence>DDYYQKNLVQVREKSNWETPCFDLSWLLTTRWAFQDAFKQINPQLKDESVATSRYGTRIDYIYWRPRDNDEWKLKDCFIVDTKKATDHNAVVAEFEQKS</sequence>
<protein>
    <submittedName>
        <fullName evidence="1">Uncharacterized protein</fullName>
    </submittedName>
</protein>
<comment type="caution">
    <text evidence="1">The sequence shown here is derived from an EMBL/GenBank/DDBJ whole genome shotgun (WGS) entry which is preliminary data.</text>
</comment>
<organism evidence="1 2">
    <name type="scientific">Rotaria sordida</name>
    <dbReference type="NCBI Taxonomy" id="392033"/>
    <lineage>
        <taxon>Eukaryota</taxon>
        <taxon>Metazoa</taxon>
        <taxon>Spiralia</taxon>
        <taxon>Gnathifera</taxon>
        <taxon>Rotifera</taxon>
        <taxon>Eurotatoria</taxon>
        <taxon>Bdelloidea</taxon>
        <taxon>Philodinida</taxon>
        <taxon>Philodinidae</taxon>
        <taxon>Rotaria</taxon>
    </lineage>
</organism>
<dbReference type="Proteomes" id="UP000663864">
    <property type="component" value="Unassembled WGS sequence"/>
</dbReference>
<dbReference type="SUPFAM" id="SSF56219">
    <property type="entry name" value="DNase I-like"/>
    <property type="match status" value="1"/>
</dbReference>
<accession>A0A815DS83</accession>
<evidence type="ECO:0000313" key="2">
    <source>
        <dbReference type="Proteomes" id="UP000663864"/>
    </source>
</evidence>
<name>A0A815DS83_9BILA</name>
<reference evidence="1" key="1">
    <citation type="submission" date="2021-02" db="EMBL/GenBank/DDBJ databases">
        <authorList>
            <person name="Nowell W R."/>
        </authorList>
    </citation>
    <scope>NUCLEOTIDE SEQUENCE</scope>
</reference>
<evidence type="ECO:0000313" key="1">
    <source>
        <dbReference type="EMBL" id="CAF1301581.1"/>
    </source>
</evidence>
<dbReference type="InterPro" id="IPR036691">
    <property type="entry name" value="Endo/exonu/phosph_ase_sf"/>
</dbReference>
<dbReference type="EMBL" id="CAJNOT010002278">
    <property type="protein sequence ID" value="CAF1301581.1"/>
    <property type="molecule type" value="Genomic_DNA"/>
</dbReference>
<dbReference type="AlphaFoldDB" id="A0A815DS83"/>
<gene>
    <name evidence="1" type="ORF">ZHD862_LOCUS27994</name>
</gene>